<comment type="caution">
    <text evidence="1">The sequence shown here is derived from an EMBL/GenBank/DDBJ whole genome shotgun (WGS) entry which is preliminary data.</text>
</comment>
<dbReference type="Proteomes" id="UP001066276">
    <property type="component" value="Chromosome 7"/>
</dbReference>
<accession>A0AAV7PCR1</accession>
<sequence length="110" mass="12190">MEGWYSNATAGSEPVQSILGFRGLNITDVEGDPSLAQAPCAEPLFLEVSLLTRRRQRDPDWMPIKRLVSATSGDYKRPCSLDGEVEIWICGLPLTLNAEWASALGYQFML</sequence>
<protein>
    <submittedName>
        <fullName evidence="1">Uncharacterized protein</fullName>
    </submittedName>
</protein>
<evidence type="ECO:0000313" key="2">
    <source>
        <dbReference type="Proteomes" id="UP001066276"/>
    </source>
</evidence>
<gene>
    <name evidence="1" type="ORF">NDU88_004508</name>
</gene>
<reference evidence="1" key="1">
    <citation type="journal article" date="2022" name="bioRxiv">
        <title>Sequencing and chromosome-scale assembly of the giantPleurodeles waltlgenome.</title>
        <authorList>
            <person name="Brown T."/>
            <person name="Elewa A."/>
            <person name="Iarovenko S."/>
            <person name="Subramanian E."/>
            <person name="Araus A.J."/>
            <person name="Petzold A."/>
            <person name="Susuki M."/>
            <person name="Suzuki K.-i.T."/>
            <person name="Hayashi T."/>
            <person name="Toyoda A."/>
            <person name="Oliveira C."/>
            <person name="Osipova E."/>
            <person name="Leigh N.D."/>
            <person name="Simon A."/>
            <person name="Yun M.H."/>
        </authorList>
    </citation>
    <scope>NUCLEOTIDE SEQUENCE</scope>
    <source>
        <strain evidence="1">20211129_DDA</strain>
        <tissue evidence="1">Liver</tissue>
    </source>
</reference>
<dbReference type="AlphaFoldDB" id="A0AAV7PCR1"/>
<name>A0AAV7PCR1_PLEWA</name>
<dbReference type="EMBL" id="JANPWB010000011">
    <property type="protein sequence ID" value="KAJ1126098.1"/>
    <property type="molecule type" value="Genomic_DNA"/>
</dbReference>
<evidence type="ECO:0000313" key="1">
    <source>
        <dbReference type="EMBL" id="KAJ1126098.1"/>
    </source>
</evidence>
<proteinExistence type="predicted"/>
<keyword evidence="2" id="KW-1185">Reference proteome</keyword>
<organism evidence="1 2">
    <name type="scientific">Pleurodeles waltl</name>
    <name type="common">Iberian ribbed newt</name>
    <dbReference type="NCBI Taxonomy" id="8319"/>
    <lineage>
        <taxon>Eukaryota</taxon>
        <taxon>Metazoa</taxon>
        <taxon>Chordata</taxon>
        <taxon>Craniata</taxon>
        <taxon>Vertebrata</taxon>
        <taxon>Euteleostomi</taxon>
        <taxon>Amphibia</taxon>
        <taxon>Batrachia</taxon>
        <taxon>Caudata</taxon>
        <taxon>Salamandroidea</taxon>
        <taxon>Salamandridae</taxon>
        <taxon>Pleurodelinae</taxon>
        <taxon>Pleurodeles</taxon>
    </lineage>
</organism>